<evidence type="ECO:0000256" key="2">
    <source>
        <dbReference type="ARBA" id="ARBA00007866"/>
    </source>
</evidence>
<dbReference type="PANTHER" id="PTHR22888">
    <property type="entry name" value="CYTOCHROME C OXIDASE, SUBUNIT II"/>
    <property type="match status" value="1"/>
</dbReference>
<dbReference type="GO" id="GO:0005507">
    <property type="term" value="F:copper ion binding"/>
    <property type="evidence" value="ECO:0007669"/>
    <property type="project" value="InterPro"/>
</dbReference>
<feature type="domain" description="Cytochrome c" evidence="22">
    <location>
        <begin position="245"/>
        <end position="336"/>
    </location>
</feature>
<evidence type="ECO:0000256" key="1">
    <source>
        <dbReference type="ARBA" id="ARBA00004141"/>
    </source>
</evidence>
<dbReference type="Pfam" id="PF02790">
    <property type="entry name" value="COX2_TM"/>
    <property type="match status" value="1"/>
</dbReference>
<feature type="domain" description="Cytochrome oxidase subunit II copper A binding" evidence="20">
    <location>
        <begin position="122"/>
        <end position="234"/>
    </location>
</feature>
<evidence type="ECO:0000256" key="8">
    <source>
        <dbReference type="ARBA" id="ARBA00022967"/>
    </source>
</evidence>
<dbReference type="Gene3D" id="2.60.40.420">
    <property type="entry name" value="Cupredoxins - blue copper proteins"/>
    <property type="match status" value="1"/>
</dbReference>
<evidence type="ECO:0000256" key="14">
    <source>
        <dbReference type="ARBA" id="ARBA00024688"/>
    </source>
</evidence>
<dbReference type="InterPro" id="IPR036909">
    <property type="entry name" value="Cyt_c-like_dom_sf"/>
</dbReference>
<keyword evidence="11 16" id="KW-0408">Iron</keyword>
<dbReference type="PROSITE" id="PS51007">
    <property type="entry name" value="CYTC"/>
    <property type="match status" value="1"/>
</dbReference>
<dbReference type="InterPro" id="IPR008972">
    <property type="entry name" value="Cupredoxin"/>
</dbReference>
<evidence type="ECO:0000256" key="16">
    <source>
        <dbReference type="PROSITE-ProRule" id="PRU00433"/>
    </source>
</evidence>
<dbReference type="KEGG" id="ntr:B0W44_04525"/>
<evidence type="ECO:0000256" key="6">
    <source>
        <dbReference type="ARBA" id="ARBA00022692"/>
    </source>
</evidence>
<dbReference type="InterPro" id="IPR009056">
    <property type="entry name" value="Cyt_c-like_dom"/>
</dbReference>
<evidence type="ECO:0000256" key="19">
    <source>
        <dbReference type="SAM" id="Phobius"/>
    </source>
</evidence>
<keyword evidence="7 16" id="KW-0479">Metal-binding</keyword>
<keyword evidence="4 16" id="KW-0349">Heme</keyword>
<evidence type="ECO:0000256" key="9">
    <source>
        <dbReference type="ARBA" id="ARBA00022982"/>
    </source>
</evidence>
<dbReference type="InterPro" id="IPR036257">
    <property type="entry name" value="Cyt_c_oxidase_su2_TM_sf"/>
</dbReference>
<dbReference type="InterPro" id="IPR034236">
    <property type="entry name" value="CuRO_CcO_Caa3_II"/>
</dbReference>
<dbReference type="RefSeq" id="WP_077718961.1">
    <property type="nucleotide sequence ID" value="NZ_CP019699.1"/>
</dbReference>
<accession>A0A1U9K542</accession>
<dbReference type="NCBIfam" id="TIGR02866">
    <property type="entry name" value="CoxB"/>
    <property type="match status" value="1"/>
</dbReference>
<dbReference type="SUPFAM" id="SSF46626">
    <property type="entry name" value="Cytochrome c"/>
    <property type="match status" value="1"/>
</dbReference>
<dbReference type="PROSITE" id="PS00078">
    <property type="entry name" value="COX2"/>
    <property type="match status" value="1"/>
</dbReference>
<dbReference type="GO" id="GO:0016491">
    <property type="term" value="F:oxidoreductase activity"/>
    <property type="evidence" value="ECO:0007669"/>
    <property type="project" value="InterPro"/>
</dbReference>
<dbReference type="SUPFAM" id="SSF81464">
    <property type="entry name" value="Cytochrome c oxidase subunit II-like, transmembrane region"/>
    <property type="match status" value="1"/>
</dbReference>
<keyword evidence="12 18" id="KW-0186">Copper</keyword>
<protein>
    <recommendedName>
        <fullName evidence="18">Cytochrome c oxidase subunit 2</fullName>
        <ecNumber evidence="18">7.1.1.9</ecNumber>
    </recommendedName>
</protein>
<keyword evidence="24" id="KW-1185">Reference proteome</keyword>
<reference evidence="23 24" key="1">
    <citation type="journal article" date="2015" name="Int. J. Syst. Evol. Microbiol.">
        <title>Novibacillus thermophilus gen. nov., sp. nov., a Gram-staining-negative and moderately thermophilic member of the family Thermoactinomycetaceae.</title>
        <authorList>
            <person name="Yang G."/>
            <person name="Chen J."/>
            <person name="Zhou S."/>
        </authorList>
    </citation>
    <scope>NUCLEOTIDE SEQUENCE [LARGE SCALE GENOMIC DNA]</scope>
    <source>
        <strain evidence="23 24">SG-1</strain>
    </source>
</reference>
<evidence type="ECO:0000313" key="24">
    <source>
        <dbReference type="Proteomes" id="UP000188603"/>
    </source>
</evidence>
<dbReference type="GO" id="GO:0005886">
    <property type="term" value="C:plasma membrane"/>
    <property type="evidence" value="ECO:0007669"/>
    <property type="project" value="UniProtKB-SubCell"/>
</dbReference>
<keyword evidence="13 19" id="KW-0472">Membrane</keyword>
<dbReference type="PANTHER" id="PTHR22888:SF10">
    <property type="entry name" value="CYTOCHROME C OXIDASE SUBUNIT 2"/>
    <property type="match status" value="1"/>
</dbReference>
<evidence type="ECO:0000256" key="13">
    <source>
        <dbReference type="ARBA" id="ARBA00023136"/>
    </source>
</evidence>
<dbReference type="InterPro" id="IPR002429">
    <property type="entry name" value="CcO_II-like_C"/>
</dbReference>
<comment type="similarity">
    <text evidence="2 17">Belongs to the cytochrome c oxidase subunit 2 family.</text>
</comment>
<comment type="cofactor">
    <cofactor evidence="18">
        <name>Cu cation</name>
        <dbReference type="ChEBI" id="CHEBI:23378"/>
    </cofactor>
    <text evidence="18">Binds a copper A center.</text>
</comment>
<dbReference type="GO" id="GO:0004129">
    <property type="term" value="F:cytochrome-c oxidase activity"/>
    <property type="evidence" value="ECO:0007669"/>
    <property type="project" value="UniProtKB-EC"/>
</dbReference>
<dbReference type="EC" id="7.1.1.9" evidence="18"/>
<evidence type="ECO:0000256" key="7">
    <source>
        <dbReference type="ARBA" id="ARBA00022723"/>
    </source>
</evidence>
<evidence type="ECO:0000259" key="22">
    <source>
        <dbReference type="PROSITE" id="PS51007"/>
    </source>
</evidence>
<evidence type="ECO:0000256" key="18">
    <source>
        <dbReference type="RuleBase" id="RU004024"/>
    </source>
</evidence>
<evidence type="ECO:0000256" key="15">
    <source>
        <dbReference type="ARBA" id="ARBA00047816"/>
    </source>
</evidence>
<keyword evidence="10 19" id="KW-1133">Transmembrane helix</keyword>
<dbReference type="InterPro" id="IPR011759">
    <property type="entry name" value="Cyt_c_oxidase_su2_TM_dom"/>
</dbReference>
<proteinExistence type="inferred from homology"/>
<dbReference type="Pfam" id="PF00034">
    <property type="entry name" value="Cytochrom_C"/>
    <property type="match status" value="1"/>
</dbReference>
<evidence type="ECO:0000256" key="10">
    <source>
        <dbReference type="ARBA" id="ARBA00022989"/>
    </source>
</evidence>
<evidence type="ECO:0000313" key="23">
    <source>
        <dbReference type="EMBL" id="AQS55143.1"/>
    </source>
</evidence>
<gene>
    <name evidence="23" type="ORF">B0W44_04525</name>
</gene>
<dbReference type="STRING" id="1471761.B0W44_04525"/>
<dbReference type="InterPro" id="IPR045187">
    <property type="entry name" value="CcO_II"/>
</dbReference>
<comment type="function">
    <text evidence="14 18">Subunits I and II form the functional core of the enzyme complex. Electrons originating in cytochrome c are transferred via heme a and Cu(A) to the binuclear center formed by heme a3 and Cu(B).</text>
</comment>
<dbReference type="AlphaFoldDB" id="A0A1U9K542"/>
<dbReference type="Proteomes" id="UP000188603">
    <property type="component" value="Chromosome"/>
</dbReference>
<dbReference type="InterPro" id="IPR014222">
    <property type="entry name" value="Cyt_c_oxidase_su2"/>
</dbReference>
<dbReference type="InterPro" id="IPR001505">
    <property type="entry name" value="Copper_CuA"/>
</dbReference>
<keyword evidence="9 17" id="KW-0249">Electron transport</keyword>
<dbReference type="PROSITE" id="PS51257">
    <property type="entry name" value="PROKAR_LIPOPROTEIN"/>
    <property type="match status" value="1"/>
</dbReference>
<keyword evidence="6 17" id="KW-0812">Transmembrane</keyword>
<organism evidence="23 24">
    <name type="scientific">Novibacillus thermophilus</name>
    <dbReference type="NCBI Taxonomy" id="1471761"/>
    <lineage>
        <taxon>Bacteria</taxon>
        <taxon>Bacillati</taxon>
        <taxon>Bacillota</taxon>
        <taxon>Bacilli</taxon>
        <taxon>Bacillales</taxon>
        <taxon>Thermoactinomycetaceae</taxon>
        <taxon>Novibacillus</taxon>
    </lineage>
</organism>
<dbReference type="SUPFAM" id="SSF49503">
    <property type="entry name" value="Cupredoxins"/>
    <property type="match status" value="1"/>
</dbReference>
<dbReference type="Pfam" id="PF00116">
    <property type="entry name" value="COX2"/>
    <property type="match status" value="1"/>
</dbReference>
<comment type="subcellular location">
    <subcellularLocation>
        <location evidence="17">Cell membrane</location>
        <topology evidence="17">Multi-pass membrane protein</topology>
    </subcellularLocation>
    <subcellularLocation>
        <location evidence="1">Membrane</location>
        <topology evidence="1">Multi-pass membrane protein</topology>
    </subcellularLocation>
</comment>
<keyword evidence="3 17" id="KW-0813">Transport</keyword>
<evidence type="ECO:0000256" key="4">
    <source>
        <dbReference type="ARBA" id="ARBA00022617"/>
    </source>
</evidence>
<feature type="domain" description="Cytochrome oxidase subunit II transmembrane region profile" evidence="21">
    <location>
        <begin position="22"/>
        <end position="119"/>
    </location>
</feature>
<dbReference type="GO" id="GO:0020037">
    <property type="term" value="F:heme binding"/>
    <property type="evidence" value="ECO:0007669"/>
    <property type="project" value="InterPro"/>
</dbReference>
<dbReference type="CDD" id="cd04213">
    <property type="entry name" value="CuRO_CcO_Caa3_II"/>
    <property type="match status" value="1"/>
</dbReference>
<evidence type="ECO:0000259" key="21">
    <source>
        <dbReference type="PROSITE" id="PS50999"/>
    </source>
</evidence>
<evidence type="ECO:0000256" key="11">
    <source>
        <dbReference type="ARBA" id="ARBA00023004"/>
    </source>
</evidence>
<evidence type="ECO:0000256" key="3">
    <source>
        <dbReference type="ARBA" id="ARBA00022448"/>
    </source>
</evidence>
<dbReference type="Gene3D" id="1.10.287.90">
    <property type="match status" value="1"/>
</dbReference>
<evidence type="ECO:0000256" key="12">
    <source>
        <dbReference type="ARBA" id="ARBA00023008"/>
    </source>
</evidence>
<evidence type="ECO:0000259" key="20">
    <source>
        <dbReference type="PROSITE" id="PS50857"/>
    </source>
</evidence>
<dbReference type="GO" id="GO:0042773">
    <property type="term" value="P:ATP synthesis coupled electron transport"/>
    <property type="evidence" value="ECO:0007669"/>
    <property type="project" value="TreeGrafter"/>
</dbReference>
<name>A0A1U9K542_9BACL</name>
<keyword evidence="5 17" id="KW-0679">Respiratory chain</keyword>
<keyword evidence="8" id="KW-1278">Translocase</keyword>
<evidence type="ECO:0000256" key="17">
    <source>
        <dbReference type="RuleBase" id="RU000456"/>
    </source>
</evidence>
<evidence type="ECO:0000256" key="5">
    <source>
        <dbReference type="ARBA" id="ARBA00022660"/>
    </source>
</evidence>
<dbReference type="OrthoDB" id="9781261at2"/>
<feature type="transmembrane region" description="Helical" evidence="19">
    <location>
        <begin position="88"/>
        <end position="109"/>
    </location>
</feature>
<comment type="catalytic activity">
    <reaction evidence="15 18">
        <text>4 Fe(II)-[cytochrome c] + O2 + 8 H(+)(in) = 4 Fe(III)-[cytochrome c] + 2 H2O + 4 H(+)(out)</text>
        <dbReference type="Rhea" id="RHEA:11436"/>
        <dbReference type="Rhea" id="RHEA-COMP:10350"/>
        <dbReference type="Rhea" id="RHEA-COMP:14399"/>
        <dbReference type="ChEBI" id="CHEBI:15377"/>
        <dbReference type="ChEBI" id="CHEBI:15378"/>
        <dbReference type="ChEBI" id="CHEBI:15379"/>
        <dbReference type="ChEBI" id="CHEBI:29033"/>
        <dbReference type="ChEBI" id="CHEBI:29034"/>
        <dbReference type="EC" id="7.1.1.9"/>
    </reaction>
</comment>
<dbReference type="PROSITE" id="PS50857">
    <property type="entry name" value="COX2_CUA"/>
    <property type="match status" value="1"/>
</dbReference>
<dbReference type="PROSITE" id="PS50999">
    <property type="entry name" value="COX2_TM"/>
    <property type="match status" value="1"/>
</dbReference>
<feature type="transmembrane region" description="Helical" evidence="19">
    <location>
        <begin position="44"/>
        <end position="68"/>
    </location>
</feature>
<dbReference type="EMBL" id="CP019699">
    <property type="protein sequence ID" value="AQS55143.1"/>
    <property type="molecule type" value="Genomic_DNA"/>
</dbReference>
<sequence length="336" mass="37556">MRRNRGVTLLLFMLTVAAFGLVGCTVEQSTLDPKGPVAEQQVSLIYLSFWIMMGVTIVVAVILLYVLFRYRARKGQEYIPEQVEGNKWLEITWVVIPAILLTILLVPTISVTYNLADASDDGDGVEIVVTGKQYWWEFYYPELGIVTANELHIPTGKKIHLHLEASDVIHSFWVPKLAGKTDTIPGRTNYMWLQADEPGIYSGQCAEYCGSSHALMAFQVVAHEPEEFDSWVAQMTEPPSEPQTQLAQEGQEIFTQSCASCHAVEASEDTVGMQGPNLANYGNRNKMAAAIMENNKENLVDWIMNPQDIKPGNLMPDLDIDEQQAEALAEYLLNLK</sequence>